<evidence type="ECO:0000313" key="2">
    <source>
        <dbReference type="Proteomes" id="UP000283269"/>
    </source>
</evidence>
<dbReference type="EMBL" id="NHYD01001195">
    <property type="protein sequence ID" value="PPQ91977.1"/>
    <property type="molecule type" value="Genomic_DNA"/>
</dbReference>
<organism evidence="1 2">
    <name type="scientific">Psilocybe cyanescens</name>
    <dbReference type="NCBI Taxonomy" id="93625"/>
    <lineage>
        <taxon>Eukaryota</taxon>
        <taxon>Fungi</taxon>
        <taxon>Dikarya</taxon>
        <taxon>Basidiomycota</taxon>
        <taxon>Agaricomycotina</taxon>
        <taxon>Agaricomycetes</taxon>
        <taxon>Agaricomycetidae</taxon>
        <taxon>Agaricales</taxon>
        <taxon>Agaricineae</taxon>
        <taxon>Strophariaceae</taxon>
        <taxon>Psilocybe</taxon>
    </lineage>
</organism>
<name>A0A409XMN4_PSICY</name>
<evidence type="ECO:0000313" key="1">
    <source>
        <dbReference type="EMBL" id="PPQ91977.1"/>
    </source>
</evidence>
<dbReference type="Proteomes" id="UP000283269">
    <property type="component" value="Unassembled WGS sequence"/>
</dbReference>
<dbReference type="InParanoid" id="A0A409XMN4"/>
<keyword evidence="2" id="KW-1185">Reference proteome</keyword>
<sequence length="161" mass="18599">MLVLRNELMERTAEVHLIHSYESPDSLSTPPSPSSTHLYRHIQMGVEDVDLTLKIIGFLILRSPDISDHSVTYIEAPQSLAESNGSHENASVPTCANHSYTTCIIERLTIRHLSLERFFLDPPAMHAHTNIRAFFTHCRRYLMYEPGPRDWKLFHNKFSKR</sequence>
<proteinExistence type="predicted"/>
<reference evidence="1 2" key="1">
    <citation type="journal article" date="2018" name="Evol. Lett.">
        <title>Horizontal gene cluster transfer increased hallucinogenic mushroom diversity.</title>
        <authorList>
            <person name="Reynolds H.T."/>
            <person name="Vijayakumar V."/>
            <person name="Gluck-Thaler E."/>
            <person name="Korotkin H.B."/>
            <person name="Matheny P.B."/>
            <person name="Slot J.C."/>
        </authorList>
    </citation>
    <scope>NUCLEOTIDE SEQUENCE [LARGE SCALE GENOMIC DNA]</scope>
    <source>
        <strain evidence="1 2">2631</strain>
    </source>
</reference>
<protein>
    <submittedName>
        <fullName evidence="1">Uncharacterized protein</fullName>
    </submittedName>
</protein>
<gene>
    <name evidence="1" type="ORF">CVT25_004552</name>
</gene>
<accession>A0A409XMN4</accession>
<comment type="caution">
    <text evidence="1">The sequence shown here is derived from an EMBL/GenBank/DDBJ whole genome shotgun (WGS) entry which is preliminary data.</text>
</comment>
<dbReference type="AlphaFoldDB" id="A0A409XMN4"/>